<keyword evidence="14" id="KW-1185">Reference proteome</keyword>
<dbReference type="GO" id="GO:0005634">
    <property type="term" value="C:nucleus"/>
    <property type="evidence" value="ECO:0007669"/>
    <property type="project" value="UniProtKB-SubCell"/>
</dbReference>
<dbReference type="VEuPathDB" id="FungiDB:MAPG_10363"/>
<dbReference type="PROSITE" id="PS50868">
    <property type="entry name" value="POST_SET"/>
    <property type="match status" value="1"/>
</dbReference>
<keyword evidence="5" id="KW-0808">Transferase</keyword>
<dbReference type="Proteomes" id="UP000011715">
    <property type="component" value="Unassembled WGS sequence"/>
</dbReference>
<name>A0A0C4ECE2_MAGP6</name>
<evidence type="ECO:0000313" key="12">
    <source>
        <dbReference type="EMBL" id="KLU90510.1"/>
    </source>
</evidence>
<dbReference type="GO" id="GO:0032259">
    <property type="term" value="P:methylation"/>
    <property type="evidence" value="ECO:0007669"/>
    <property type="project" value="UniProtKB-KW"/>
</dbReference>
<reference evidence="13" key="5">
    <citation type="submission" date="2015-06" db="UniProtKB">
        <authorList>
            <consortium name="EnsemblFungi"/>
        </authorList>
    </citation>
    <scope>IDENTIFICATION</scope>
    <source>
        <strain evidence="13">ATCC 64411</strain>
    </source>
</reference>
<dbReference type="EMBL" id="GL876975">
    <property type="protein sequence ID" value="KLU90510.1"/>
    <property type="molecule type" value="Genomic_DNA"/>
</dbReference>
<evidence type="ECO:0000256" key="1">
    <source>
        <dbReference type="ARBA" id="ARBA00004123"/>
    </source>
</evidence>
<dbReference type="OMA" id="HNCRGVL"/>
<dbReference type="GO" id="GO:0005694">
    <property type="term" value="C:chromosome"/>
    <property type="evidence" value="ECO:0007669"/>
    <property type="project" value="UniProtKB-SubCell"/>
</dbReference>
<dbReference type="InterPro" id="IPR046341">
    <property type="entry name" value="SET_dom_sf"/>
</dbReference>
<keyword evidence="6" id="KW-0949">S-adenosyl-L-methionine</keyword>
<evidence type="ECO:0000256" key="5">
    <source>
        <dbReference type="ARBA" id="ARBA00022679"/>
    </source>
</evidence>
<dbReference type="SUPFAM" id="SSF82199">
    <property type="entry name" value="SET domain"/>
    <property type="match status" value="1"/>
</dbReference>
<feature type="region of interest" description="Disordered" evidence="8">
    <location>
        <begin position="669"/>
        <end position="709"/>
    </location>
</feature>
<dbReference type="FunFam" id="2.170.270.10:FF:000037">
    <property type="entry name" value="Histone-lysine N-methyltransferase"/>
    <property type="match status" value="1"/>
</dbReference>
<dbReference type="InterPro" id="IPR006560">
    <property type="entry name" value="AWS_dom"/>
</dbReference>
<dbReference type="STRING" id="644358.A0A0C4ECE2"/>
<dbReference type="InterPro" id="IPR003616">
    <property type="entry name" value="Post-SET_dom"/>
</dbReference>
<reference evidence="12" key="3">
    <citation type="submission" date="2011-03" db="EMBL/GenBank/DDBJ databases">
        <title>Annotation of Magnaporthe poae ATCC 64411.</title>
        <authorList>
            <person name="Ma L.-J."/>
            <person name="Dead R."/>
            <person name="Young S.K."/>
            <person name="Zeng Q."/>
            <person name="Gargeya S."/>
            <person name="Fitzgerald M."/>
            <person name="Haas B."/>
            <person name="Abouelleil A."/>
            <person name="Alvarado L."/>
            <person name="Arachchi H.M."/>
            <person name="Berlin A."/>
            <person name="Brown A."/>
            <person name="Chapman S.B."/>
            <person name="Chen Z."/>
            <person name="Dunbar C."/>
            <person name="Freedman E."/>
            <person name="Gearin G."/>
            <person name="Gellesch M."/>
            <person name="Goldberg J."/>
            <person name="Griggs A."/>
            <person name="Gujja S."/>
            <person name="Heiman D."/>
            <person name="Howarth C."/>
            <person name="Larson L."/>
            <person name="Lui A."/>
            <person name="MacDonald P.J.P."/>
            <person name="Mehta T."/>
            <person name="Montmayeur A."/>
            <person name="Murphy C."/>
            <person name="Neiman D."/>
            <person name="Pearson M."/>
            <person name="Priest M."/>
            <person name="Roberts A."/>
            <person name="Saif S."/>
            <person name="Shea T."/>
            <person name="Shenoy N."/>
            <person name="Sisk P."/>
            <person name="Stolte C."/>
            <person name="Sykes S."/>
            <person name="Yandava C."/>
            <person name="Wortman J."/>
            <person name="Nusbaum C."/>
            <person name="Birren B."/>
        </authorList>
    </citation>
    <scope>NUCLEOTIDE SEQUENCE</scope>
    <source>
        <strain evidence="12">ATCC 64411</strain>
    </source>
</reference>
<feature type="domain" description="Post-SET" evidence="10">
    <location>
        <begin position="630"/>
        <end position="646"/>
    </location>
</feature>
<feature type="compositionally biased region" description="Low complexity" evidence="8">
    <location>
        <begin position="964"/>
        <end position="976"/>
    </location>
</feature>
<dbReference type="EnsemblFungi" id="MAPG_10363T0">
    <property type="protein sequence ID" value="MAPG_10363T0"/>
    <property type="gene ID" value="MAPG_10363"/>
</dbReference>
<keyword evidence="3" id="KW-0158">Chromosome</keyword>
<reference evidence="14" key="1">
    <citation type="submission" date="2010-05" db="EMBL/GenBank/DDBJ databases">
        <title>The genome sequence of Magnaporthe poae strain ATCC 64411.</title>
        <authorList>
            <person name="Ma L.-J."/>
            <person name="Dead R."/>
            <person name="Young S."/>
            <person name="Zeng Q."/>
            <person name="Koehrsen M."/>
            <person name="Alvarado L."/>
            <person name="Berlin A."/>
            <person name="Chapman S.B."/>
            <person name="Chen Z."/>
            <person name="Freedman E."/>
            <person name="Gellesch M."/>
            <person name="Goldberg J."/>
            <person name="Griggs A."/>
            <person name="Gujja S."/>
            <person name="Heilman E.R."/>
            <person name="Heiman D."/>
            <person name="Hepburn T."/>
            <person name="Howarth C."/>
            <person name="Jen D."/>
            <person name="Larson L."/>
            <person name="Mehta T."/>
            <person name="Neiman D."/>
            <person name="Pearson M."/>
            <person name="Roberts A."/>
            <person name="Saif S."/>
            <person name="Shea T."/>
            <person name="Shenoy N."/>
            <person name="Sisk P."/>
            <person name="Stolte C."/>
            <person name="Sykes S."/>
            <person name="Walk T."/>
            <person name="White J."/>
            <person name="Yandava C."/>
            <person name="Haas B."/>
            <person name="Nusbaum C."/>
            <person name="Birren B."/>
        </authorList>
    </citation>
    <scope>NUCLEOTIDE SEQUENCE [LARGE SCALE GENOMIC DNA]</scope>
    <source>
        <strain evidence="14">ATCC 64411 / 73-15</strain>
    </source>
</reference>
<keyword evidence="4" id="KW-0489">Methyltransferase</keyword>
<reference evidence="13" key="4">
    <citation type="journal article" date="2015" name="G3 (Bethesda)">
        <title>Genome sequences of three phytopathogenic species of the Magnaporthaceae family of fungi.</title>
        <authorList>
            <person name="Okagaki L.H."/>
            <person name="Nunes C.C."/>
            <person name="Sailsbery J."/>
            <person name="Clay B."/>
            <person name="Brown D."/>
            <person name="John T."/>
            <person name="Oh Y."/>
            <person name="Young N."/>
            <person name="Fitzgerald M."/>
            <person name="Haas B.J."/>
            <person name="Zeng Q."/>
            <person name="Young S."/>
            <person name="Adiconis X."/>
            <person name="Fan L."/>
            <person name="Levin J.Z."/>
            <person name="Mitchell T.K."/>
            <person name="Okubara P.A."/>
            <person name="Farman M.L."/>
            <person name="Kohn L.M."/>
            <person name="Birren B."/>
            <person name="Ma L.-J."/>
            <person name="Dean R.A."/>
        </authorList>
    </citation>
    <scope>NUCLEOTIDE SEQUENCE</scope>
    <source>
        <strain evidence="13">ATCC 64411 / 73-15</strain>
    </source>
</reference>
<feature type="region of interest" description="Disordered" evidence="8">
    <location>
        <begin position="748"/>
        <end position="866"/>
    </location>
</feature>
<reference evidence="12" key="2">
    <citation type="submission" date="2010-05" db="EMBL/GenBank/DDBJ databases">
        <title>The Genome Sequence of Magnaporthe poae strain ATCC 64411.</title>
        <authorList>
            <consortium name="The Broad Institute Genome Sequencing Platform"/>
            <consortium name="Broad Institute Genome Sequencing Center for Infectious Disease"/>
            <person name="Ma L.-J."/>
            <person name="Dead R."/>
            <person name="Young S."/>
            <person name="Zeng Q."/>
            <person name="Koehrsen M."/>
            <person name="Alvarado L."/>
            <person name="Berlin A."/>
            <person name="Chapman S.B."/>
            <person name="Chen Z."/>
            <person name="Freedman E."/>
            <person name="Gellesch M."/>
            <person name="Goldberg J."/>
            <person name="Griggs A."/>
            <person name="Gujja S."/>
            <person name="Heilman E.R."/>
            <person name="Heiman D."/>
            <person name="Hepburn T."/>
            <person name="Howarth C."/>
            <person name="Jen D."/>
            <person name="Larson L."/>
            <person name="Mehta T."/>
            <person name="Neiman D."/>
            <person name="Pearson M."/>
            <person name="Roberts A."/>
            <person name="Saif S."/>
            <person name="Shea T."/>
            <person name="Shenoy N."/>
            <person name="Sisk P."/>
            <person name="Stolte C."/>
            <person name="Sykes S."/>
            <person name="Walk T."/>
            <person name="White J."/>
            <person name="Yandava C."/>
            <person name="Haas B."/>
            <person name="Nusbaum C."/>
            <person name="Birren B."/>
        </authorList>
    </citation>
    <scope>NUCLEOTIDE SEQUENCE</scope>
    <source>
        <strain evidence="12">ATCC 64411</strain>
    </source>
</reference>
<gene>
    <name evidence="12" type="ORF">MAPG_10363</name>
</gene>
<dbReference type="SMART" id="SM00570">
    <property type="entry name" value="AWS"/>
    <property type="match status" value="1"/>
</dbReference>
<dbReference type="PROSITE" id="PS51215">
    <property type="entry name" value="AWS"/>
    <property type="match status" value="1"/>
</dbReference>
<feature type="region of interest" description="Disordered" evidence="8">
    <location>
        <begin position="927"/>
        <end position="997"/>
    </location>
</feature>
<feature type="compositionally biased region" description="Polar residues" evidence="8">
    <location>
        <begin position="748"/>
        <end position="757"/>
    </location>
</feature>
<feature type="domain" description="SET" evidence="9">
    <location>
        <begin position="506"/>
        <end position="622"/>
    </location>
</feature>
<evidence type="ECO:0000256" key="2">
    <source>
        <dbReference type="ARBA" id="ARBA00004286"/>
    </source>
</evidence>
<evidence type="ECO:0000313" key="13">
    <source>
        <dbReference type="EnsemblFungi" id="MAPG_10363T0"/>
    </source>
</evidence>
<evidence type="ECO:0000256" key="8">
    <source>
        <dbReference type="SAM" id="MobiDB-lite"/>
    </source>
</evidence>
<sequence>MADMLALDSESSFAGAPTDSSSNTASLSSTPPTSVSDSISLASEPQKPEIETVIALLEQPGIVPVPSADDEGATPLVDAVRSQTTPCREPTPTRPRRSRASAPVYNIAKLSGTDRHGRRRSKGDVVRDGPRGTVLASQAAVDAVFVAPDPEIKSEIVVEHPGDTLSRSAASVDRDWSVDRLGTPKPTRTQPRRDAPKAAPKTAPRRSMKASSPAISRRSTRLSGPVTESLTTQLANMGKRARKAFEQTHPTILRELKRLADTKEFAKVEDEPVLQTIWRNGKFYDPRVAAAEEKAKAEAAKRERAELEEKEARLAAQETDPSRKKARADGADSADALAKQERRPKKWLEKGLYAGQDAPRDPLAGLSGLDRKQLSQLPEFSEPVLPNKALPFPMFGGLRLLLNGRDFKLPFDVCHPLMEQPKPKEWRKITKSRFVGDSLSYWKKNTYYDRSVCVCTPADGCGEHCLNRSVLYECNEENCNVGRELCKNRAFQDLQDRTKTGGSYRVGVEVYHTGDRGFGVRANRCFEPGQIIMEYAGEIITEEECDRRMNEVYKDNKCYYLMSFDQNMILDATTGSIARFVNHSCSPNCRMIKWIVSGVPRMALFAGDGQIQTGDELTYDYNFDPFSAKNVQKCLCGSDNCRGVLGPKTRKDPAKKAAAAAAAAAVKDSASAKPKAGKRKIKDLLSGPDDESETGSMKKRKLQAGDGLKRSLSSASLKVAQGAAKLKRSVSAITVTTTKAAVALMTGSAPTSKSGTPRSGKGSIKKSVTRRASTSTLLSKVMKNKGSPRSRAKTSPASSAAKRNSASSLKSEIIVAATPTGGKGSAKAAKARTPSSRTRSGKGEIVVGGRESATGSPRSRKPSAKALAAAADEIMVVSPALKPTSGGGVTKNRKTTSPGAKTKAVASKLTRTKSMRQTLVSAFTGARKTTGSWRRKSVHSKTDEDDAYAIPTTPEPEEMDDEPASASRSPSAASRSGLDTTARYAGIRLVPKDDDEE</sequence>
<dbReference type="SMART" id="SM00508">
    <property type="entry name" value="PostSET"/>
    <property type="match status" value="1"/>
</dbReference>
<feature type="compositionally biased region" description="Basic and acidic residues" evidence="8">
    <location>
        <begin position="320"/>
        <end position="330"/>
    </location>
</feature>
<dbReference type="EMBL" id="ADBL01002320">
    <property type="status" value="NOT_ANNOTATED_CDS"/>
    <property type="molecule type" value="Genomic_DNA"/>
</dbReference>
<dbReference type="Gene3D" id="2.170.270.10">
    <property type="entry name" value="SET domain"/>
    <property type="match status" value="1"/>
</dbReference>
<evidence type="ECO:0000256" key="7">
    <source>
        <dbReference type="ARBA" id="ARBA00023242"/>
    </source>
</evidence>
<dbReference type="InterPro" id="IPR001214">
    <property type="entry name" value="SET_dom"/>
</dbReference>
<feature type="compositionally biased region" description="Low complexity" evidence="8">
    <location>
        <begin position="795"/>
        <end position="833"/>
    </location>
</feature>
<evidence type="ECO:0000259" key="10">
    <source>
        <dbReference type="PROSITE" id="PS50868"/>
    </source>
</evidence>
<dbReference type="InterPro" id="IPR050777">
    <property type="entry name" value="SET2_Histone-Lys_MeTrsfase"/>
</dbReference>
<evidence type="ECO:0000256" key="6">
    <source>
        <dbReference type="ARBA" id="ARBA00022691"/>
    </source>
</evidence>
<feature type="compositionally biased region" description="Basic residues" evidence="8">
    <location>
        <begin position="782"/>
        <end position="792"/>
    </location>
</feature>
<proteinExistence type="predicted"/>
<dbReference type="AlphaFoldDB" id="A0A0C4ECE2"/>
<accession>A0A0C4ECE2</accession>
<dbReference type="Pfam" id="PF17907">
    <property type="entry name" value="AWS"/>
    <property type="match status" value="1"/>
</dbReference>
<organism evidence="13 14">
    <name type="scientific">Magnaporthiopsis poae (strain ATCC 64411 / 73-15)</name>
    <name type="common">Kentucky bluegrass fungus</name>
    <name type="synonym">Magnaporthe poae</name>
    <dbReference type="NCBI Taxonomy" id="644358"/>
    <lineage>
        <taxon>Eukaryota</taxon>
        <taxon>Fungi</taxon>
        <taxon>Dikarya</taxon>
        <taxon>Ascomycota</taxon>
        <taxon>Pezizomycotina</taxon>
        <taxon>Sordariomycetes</taxon>
        <taxon>Sordariomycetidae</taxon>
        <taxon>Magnaporthales</taxon>
        <taxon>Magnaporthaceae</taxon>
        <taxon>Magnaporthiopsis</taxon>
    </lineage>
</organism>
<feature type="domain" description="AWS" evidence="11">
    <location>
        <begin position="448"/>
        <end position="495"/>
    </location>
</feature>
<evidence type="ECO:0000256" key="3">
    <source>
        <dbReference type="ARBA" id="ARBA00022454"/>
    </source>
</evidence>
<feature type="region of interest" description="Disordered" evidence="8">
    <location>
        <begin position="299"/>
        <end position="342"/>
    </location>
</feature>
<evidence type="ECO:0000256" key="4">
    <source>
        <dbReference type="ARBA" id="ARBA00022603"/>
    </source>
</evidence>
<evidence type="ECO:0000259" key="11">
    <source>
        <dbReference type="PROSITE" id="PS51215"/>
    </source>
</evidence>
<feature type="region of interest" description="Disordered" evidence="8">
    <location>
        <begin position="164"/>
        <end position="224"/>
    </location>
</feature>
<dbReference type="GO" id="GO:0042054">
    <property type="term" value="F:histone methyltransferase activity"/>
    <property type="evidence" value="ECO:0007669"/>
    <property type="project" value="InterPro"/>
</dbReference>
<feature type="compositionally biased region" description="Basic and acidic residues" evidence="8">
    <location>
        <begin position="299"/>
        <end position="313"/>
    </location>
</feature>
<feature type="region of interest" description="Disordered" evidence="8">
    <location>
        <begin position="64"/>
        <end position="131"/>
    </location>
</feature>
<dbReference type="PROSITE" id="PS50280">
    <property type="entry name" value="SET"/>
    <property type="match status" value="1"/>
</dbReference>
<dbReference type="eggNOG" id="KOG1083">
    <property type="taxonomic scope" value="Eukaryota"/>
</dbReference>
<evidence type="ECO:0000259" key="9">
    <source>
        <dbReference type="PROSITE" id="PS50280"/>
    </source>
</evidence>
<keyword evidence="7" id="KW-0539">Nucleus</keyword>
<dbReference type="SMART" id="SM00317">
    <property type="entry name" value="SET"/>
    <property type="match status" value="1"/>
</dbReference>
<comment type="subcellular location">
    <subcellularLocation>
        <location evidence="2">Chromosome</location>
    </subcellularLocation>
    <subcellularLocation>
        <location evidence="1">Nucleus</location>
    </subcellularLocation>
</comment>
<feature type="compositionally biased region" description="Low complexity" evidence="8">
    <location>
        <begin position="17"/>
        <end position="40"/>
    </location>
</feature>
<dbReference type="PANTHER" id="PTHR22884">
    <property type="entry name" value="SET DOMAIN PROTEINS"/>
    <property type="match status" value="1"/>
</dbReference>
<dbReference type="OrthoDB" id="422362at2759"/>
<evidence type="ECO:0000313" key="14">
    <source>
        <dbReference type="Proteomes" id="UP000011715"/>
    </source>
</evidence>
<feature type="region of interest" description="Disordered" evidence="8">
    <location>
        <begin position="880"/>
        <end position="913"/>
    </location>
</feature>
<evidence type="ECO:0008006" key="15">
    <source>
        <dbReference type="Google" id="ProtNLM"/>
    </source>
</evidence>
<feature type="region of interest" description="Disordered" evidence="8">
    <location>
        <begin position="1"/>
        <end position="46"/>
    </location>
</feature>
<protein>
    <recommendedName>
        <fullName evidence="15">Histone-lysine N-methyltransferase ASH1L</fullName>
    </recommendedName>
</protein>
<dbReference type="Pfam" id="PF00856">
    <property type="entry name" value="SET"/>
    <property type="match status" value="1"/>
</dbReference>